<evidence type="ECO:0000313" key="8">
    <source>
        <dbReference type="Proteomes" id="UP000631653"/>
    </source>
</evidence>
<feature type="chain" id="PRO_5047229261" evidence="5">
    <location>
        <begin position="19"/>
        <end position="559"/>
    </location>
</feature>
<dbReference type="Pfam" id="PF03572">
    <property type="entry name" value="Peptidase_S41"/>
    <property type="match status" value="1"/>
</dbReference>
<keyword evidence="2" id="KW-0645">Protease</keyword>
<keyword evidence="8" id="KW-1185">Reference proteome</keyword>
<dbReference type="InterPro" id="IPR029045">
    <property type="entry name" value="ClpP/crotonase-like_dom_sf"/>
</dbReference>
<dbReference type="Gene3D" id="3.90.226.10">
    <property type="entry name" value="2-enoyl-CoA Hydratase, Chain A, domain 1"/>
    <property type="match status" value="1"/>
</dbReference>
<comment type="similarity">
    <text evidence="1">Belongs to the peptidase S41A family.</text>
</comment>
<dbReference type="InterPro" id="IPR001478">
    <property type="entry name" value="PDZ"/>
</dbReference>
<evidence type="ECO:0000256" key="3">
    <source>
        <dbReference type="ARBA" id="ARBA00022801"/>
    </source>
</evidence>
<organism evidence="7 8">
    <name type="scientific">Acetobacter conturbans</name>
    <dbReference type="NCBI Taxonomy" id="1737472"/>
    <lineage>
        <taxon>Bacteria</taxon>
        <taxon>Pseudomonadati</taxon>
        <taxon>Pseudomonadota</taxon>
        <taxon>Alphaproteobacteria</taxon>
        <taxon>Acetobacterales</taxon>
        <taxon>Acetobacteraceae</taxon>
        <taxon>Acetobacter</taxon>
    </lineage>
</organism>
<reference evidence="7 8" key="1">
    <citation type="journal article" date="2020" name="Int. J. Syst. Evol. Microbiol.">
        <title>Novel acetic acid bacteria from cider fermentations: Acetobacter conturbans sp. nov. and Acetobacter fallax sp. nov.</title>
        <authorList>
            <person name="Sombolestani A.S."/>
            <person name="Cleenwerck I."/>
            <person name="Cnockaert M."/>
            <person name="Borremans W."/>
            <person name="Wieme A.D."/>
            <person name="De Vuyst L."/>
            <person name="Vandamme P."/>
        </authorList>
    </citation>
    <scope>NUCLEOTIDE SEQUENCE [LARGE SCALE GENOMIC DNA]</scope>
    <source>
        <strain evidence="7 8">LMG 1627</strain>
    </source>
</reference>
<evidence type="ECO:0000259" key="6">
    <source>
        <dbReference type="PROSITE" id="PS50106"/>
    </source>
</evidence>
<dbReference type="InterPro" id="IPR004447">
    <property type="entry name" value="Peptidase_S41A"/>
</dbReference>
<dbReference type="Gene3D" id="3.30.750.44">
    <property type="match status" value="1"/>
</dbReference>
<name>A0ABX0K1K6_9PROT</name>
<dbReference type="SUPFAM" id="SSF52096">
    <property type="entry name" value="ClpP/crotonase"/>
    <property type="match status" value="1"/>
</dbReference>
<dbReference type="EMBL" id="WOSY01000004">
    <property type="protein sequence ID" value="NHN88130.1"/>
    <property type="molecule type" value="Genomic_DNA"/>
</dbReference>
<dbReference type="CDD" id="cd07560">
    <property type="entry name" value="Peptidase_S41_CPP"/>
    <property type="match status" value="1"/>
</dbReference>
<sequence>MLFAVTLWLFSATVAACATPVSDEEQESAAHSRARLPQTAPQDGLNEAKVAEATPNLPLLYSVIQTGLEFLEPRTLQPYSARQLCLWGLGGISALDPSLRITEAADGIHLMQGQTSVLQRPAPPESSTHDWSSLTTGFLSTAWGLSSVLRAAGEQGVTQSFFDELFNHLDPYSRYVGPMPAETDRTARTGGAAGIGISLEEEISQSDSGRRKRKGEVVRHLIVSAVNTNGPAWPAGVDVGERLVAVDGHSVVGLTVGQVQTLLSGDPGSEVSVRFYSPGTRRTRTVSMRRASVPAETVFAFSAGSLVIIRMTSFSSETAEEMSQYLDQATQDRHLRGIVIDVRGNRGGVLQQAVTAAALLLDNGVAAITKGRDSQANHVWAVQGGDMTNRLPVVILVDGRTASAAEILAAALADHRRAVIVGSATLGKGLVQTVAQLPDRGELFVTWSRVIAPLGWPIQGLGVMPQLCTSRGSLDAQRQMEELKGGHAPAGSSVAESRNVRFPVPVSRILEIRRTCPAALGSDLDLETARDLIENPAAYKAALSMIPDDAEVAAVSSSE</sequence>
<evidence type="ECO:0000256" key="5">
    <source>
        <dbReference type="SAM" id="SignalP"/>
    </source>
</evidence>
<dbReference type="Proteomes" id="UP000631653">
    <property type="component" value="Unassembled WGS sequence"/>
</dbReference>
<dbReference type="PANTHER" id="PTHR32060:SF22">
    <property type="entry name" value="CARBOXYL-TERMINAL-PROCESSING PEPTIDASE 3, CHLOROPLASTIC"/>
    <property type="match status" value="1"/>
</dbReference>
<keyword evidence="3" id="KW-0378">Hydrolase</keyword>
<gene>
    <name evidence="7" type="ORF">GOB81_05745</name>
</gene>
<dbReference type="PROSITE" id="PS50106">
    <property type="entry name" value="PDZ"/>
    <property type="match status" value="1"/>
</dbReference>
<evidence type="ECO:0000256" key="4">
    <source>
        <dbReference type="ARBA" id="ARBA00022825"/>
    </source>
</evidence>
<proteinExistence type="inferred from homology"/>
<dbReference type="PANTHER" id="PTHR32060">
    <property type="entry name" value="TAIL-SPECIFIC PROTEASE"/>
    <property type="match status" value="1"/>
</dbReference>
<feature type="signal peptide" evidence="5">
    <location>
        <begin position="1"/>
        <end position="18"/>
    </location>
</feature>
<dbReference type="InterPro" id="IPR036034">
    <property type="entry name" value="PDZ_sf"/>
</dbReference>
<accession>A0ABX0K1K6</accession>
<feature type="domain" description="PDZ" evidence="6">
    <location>
        <begin position="180"/>
        <end position="263"/>
    </location>
</feature>
<dbReference type="SMART" id="SM00228">
    <property type="entry name" value="PDZ"/>
    <property type="match status" value="1"/>
</dbReference>
<dbReference type="InterPro" id="IPR041489">
    <property type="entry name" value="PDZ_6"/>
</dbReference>
<keyword evidence="5" id="KW-0732">Signal</keyword>
<dbReference type="SMART" id="SM00245">
    <property type="entry name" value="TSPc"/>
    <property type="match status" value="1"/>
</dbReference>
<dbReference type="Pfam" id="PF17820">
    <property type="entry name" value="PDZ_6"/>
    <property type="match status" value="1"/>
</dbReference>
<dbReference type="InterPro" id="IPR005151">
    <property type="entry name" value="Tail-specific_protease"/>
</dbReference>
<evidence type="ECO:0000256" key="2">
    <source>
        <dbReference type="ARBA" id="ARBA00022670"/>
    </source>
</evidence>
<keyword evidence="4" id="KW-0720">Serine protease</keyword>
<dbReference type="SUPFAM" id="SSF50156">
    <property type="entry name" value="PDZ domain-like"/>
    <property type="match status" value="1"/>
</dbReference>
<dbReference type="Gene3D" id="2.30.42.10">
    <property type="match status" value="1"/>
</dbReference>
<comment type="caution">
    <text evidence="7">The sequence shown here is derived from an EMBL/GenBank/DDBJ whole genome shotgun (WGS) entry which is preliminary data.</text>
</comment>
<protein>
    <submittedName>
        <fullName evidence="7">PDZ domain-containing protein</fullName>
    </submittedName>
</protein>
<evidence type="ECO:0000313" key="7">
    <source>
        <dbReference type="EMBL" id="NHN88130.1"/>
    </source>
</evidence>
<evidence type="ECO:0000256" key="1">
    <source>
        <dbReference type="ARBA" id="ARBA00009179"/>
    </source>
</evidence>